<dbReference type="HOGENOM" id="CLU_1173668_0_0_4"/>
<dbReference type="EMBL" id="CP000378">
    <property type="protein sequence ID" value="ABF76109.1"/>
    <property type="molecule type" value="Genomic_DNA"/>
</dbReference>
<proteinExistence type="predicted"/>
<gene>
    <name evidence="1" type="ordered locus">Bcen_1202</name>
</gene>
<reference evidence="1" key="1">
    <citation type="submission" date="2006-05" db="EMBL/GenBank/DDBJ databases">
        <title>Complete sequence of chromosome 1 of Burkholderia cenocepacia AU 1054.</title>
        <authorList>
            <consortium name="US DOE Joint Genome Institute"/>
            <person name="Copeland A."/>
            <person name="Lucas S."/>
            <person name="Lapidus A."/>
            <person name="Barry K."/>
            <person name="Detter J.C."/>
            <person name="Glavina del Rio T."/>
            <person name="Hammon N."/>
            <person name="Israni S."/>
            <person name="Dalin E."/>
            <person name="Tice H."/>
            <person name="Pitluck S."/>
            <person name="Chain P."/>
            <person name="Malfatti S."/>
            <person name="Shin M."/>
            <person name="Vergez L."/>
            <person name="Schmutz J."/>
            <person name="Larimer F."/>
            <person name="Land M."/>
            <person name="Hauser L."/>
            <person name="Kyrpides N."/>
            <person name="Lykidis A."/>
            <person name="LiPuma J.J."/>
            <person name="Konstantinidis K."/>
            <person name="Tiedje J.M."/>
            <person name="Richardson P."/>
        </authorList>
    </citation>
    <scope>NUCLEOTIDE SEQUENCE [LARGE SCALE GENOMIC DNA]</scope>
    <source>
        <strain evidence="1">AU 1054</strain>
    </source>
</reference>
<name>A0A0H2XNU1_BURO1</name>
<protein>
    <submittedName>
        <fullName evidence="1">Uncharacterized protein</fullName>
    </submittedName>
</protein>
<accession>A0A0H2XNU1</accession>
<dbReference type="AlphaFoldDB" id="A0A0H2XNU1"/>
<evidence type="ECO:0000313" key="1">
    <source>
        <dbReference type="EMBL" id="ABF76109.1"/>
    </source>
</evidence>
<sequence>MFRLNPLPRSFVVATLAEFASTFDLNSLSADWMETSMWGWIRTRTEPVSARQYLRFAELDIEEGDTPRHLVNGITNAKRALHLRMEDICNGFGFDKLGGSRSFPSMVKFISSLGITAPRLLVRLNKLRNEVEHDYVLPARQDVETFLDVASLFVAATDRWVDRQPCEAESFRNTGSVGEGFELANMRFDWERGTVKLDFREIGSGLTGPRVTTEFHIPSDEFFICARFAVELDGVR</sequence>
<organism evidence="1">
    <name type="scientific">Burkholderia orbicola (strain AU 1054)</name>
    <dbReference type="NCBI Taxonomy" id="331271"/>
    <lineage>
        <taxon>Bacteria</taxon>
        <taxon>Pseudomonadati</taxon>
        <taxon>Pseudomonadota</taxon>
        <taxon>Betaproteobacteria</taxon>
        <taxon>Burkholderiales</taxon>
        <taxon>Burkholderiaceae</taxon>
        <taxon>Burkholderia</taxon>
        <taxon>Burkholderia cepacia complex</taxon>
        <taxon>Burkholderia orbicola</taxon>
    </lineage>
</organism>